<dbReference type="PANTHER" id="PTHR13847">
    <property type="entry name" value="SARCOSINE DEHYDROGENASE-RELATED"/>
    <property type="match status" value="1"/>
</dbReference>
<dbReference type="GO" id="GO:0005737">
    <property type="term" value="C:cytoplasm"/>
    <property type="evidence" value="ECO:0007669"/>
    <property type="project" value="TreeGrafter"/>
</dbReference>
<dbReference type="InterPro" id="IPR006076">
    <property type="entry name" value="FAD-dep_OxRdtase"/>
</dbReference>
<name>A0A841CKU6_9PSEU</name>
<dbReference type="SUPFAM" id="SSF51905">
    <property type="entry name" value="FAD/NAD(P)-binding domain"/>
    <property type="match status" value="1"/>
</dbReference>
<evidence type="ECO:0000313" key="2">
    <source>
        <dbReference type="EMBL" id="MBB5958151.1"/>
    </source>
</evidence>
<protein>
    <submittedName>
        <fullName evidence="2">Glycine/D-amino acid oxidase-like deaminating enzyme</fullName>
    </submittedName>
</protein>
<dbReference type="Proteomes" id="UP000547510">
    <property type="component" value="Unassembled WGS sequence"/>
</dbReference>
<sequence length="343" mass="35979">MKVGVVGGGLAGALLAWRLSEASDRVRVEVVVGRRTRPDASAVSGGLVRGFELDPGAGRVAAESLAELRGDDRLREWSGYREIGSLYVVPRGVDPAGSVRVVDERLPGSPAVVDAGELRRRFGFRDLADDAVGVVERHAGYLSPAKLRDSALARAADQGVDVVAADAVDVRDGPALRTSDGVERRYDALVVAAGAWTPGLVDHGGTLRTKQIQYGVYRVPLSGLGAFVDDDTGLYGRPWGDGTFLLGLGCDRWDVRPEAVEPDLALADRVAAGVRRRFGVAVGAAPPEKVVASFDCYRSPAGLRLLPVDGRPGLFTFTGGSGGAAKTAVVVSRRAAGELLTTL</sequence>
<organism evidence="2 3">
    <name type="scientific">Saccharothrix tamanrassetensis</name>
    <dbReference type="NCBI Taxonomy" id="1051531"/>
    <lineage>
        <taxon>Bacteria</taxon>
        <taxon>Bacillati</taxon>
        <taxon>Actinomycetota</taxon>
        <taxon>Actinomycetes</taxon>
        <taxon>Pseudonocardiales</taxon>
        <taxon>Pseudonocardiaceae</taxon>
        <taxon>Saccharothrix</taxon>
    </lineage>
</organism>
<dbReference type="EMBL" id="JACHJN010000007">
    <property type="protein sequence ID" value="MBB5958151.1"/>
    <property type="molecule type" value="Genomic_DNA"/>
</dbReference>
<evidence type="ECO:0000259" key="1">
    <source>
        <dbReference type="Pfam" id="PF01266"/>
    </source>
</evidence>
<proteinExistence type="predicted"/>
<dbReference type="Gene3D" id="3.50.50.60">
    <property type="entry name" value="FAD/NAD(P)-binding domain"/>
    <property type="match status" value="1"/>
</dbReference>
<reference evidence="2 3" key="1">
    <citation type="submission" date="2020-08" db="EMBL/GenBank/DDBJ databases">
        <title>Genomic Encyclopedia of Type Strains, Phase III (KMG-III): the genomes of soil and plant-associated and newly described type strains.</title>
        <authorList>
            <person name="Whitman W."/>
        </authorList>
    </citation>
    <scope>NUCLEOTIDE SEQUENCE [LARGE SCALE GENOMIC DNA]</scope>
    <source>
        <strain evidence="2 3">CECT 8640</strain>
    </source>
</reference>
<comment type="caution">
    <text evidence="2">The sequence shown here is derived from an EMBL/GenBank/DDBJ whole genome shotgun (WGS) entry which is preliminary data.</text>
</comment>
<dbReference type="Pfam" id="PF01266">
    <property type="entry name" value="DAO"/>
    <property type="match status" value="1"/>
</dbReference>
<evidence type="ECO:0000313" key="3">
    <source>
        <dbReference type="Proteomes" id="UP000547510"/>
    </source>
</evidence>
<gene>
    <name evidence="2" type="ORF">FHS29_004759</name>
</gene>
<dbReference type="RefSeq" id="WP_184693840.1">
    <property type="nucleotide sequence ID" value="NZ_JACHJN010000007.1"/>
</dbReference>
<dbReference type="Gene3D" id="3.30.9.10">
    <property type="entry name" value="D-Amino Acid Oxidase, subunit A, domain 2"/>
    <property type="match status" value="1"/>
</dbReference>
<accession>A0A841CKU6</accession>
<dbReference type="AlphaFoldDB" id="A0A841CKU6"/>
<dbReference type="InterPro" id="IPR036188">
    <property type="entry name" value="FAD/NAD-bd_sf"/>
</dbReference>
<keyword evidence="3" id="KW-1185">Reference proteome</keyword>
<feature type="domain" description="FAD dependent oxidoreductase" evidence="1">
    <location>
        <begin position="3"/>
        <end position="335"/>
    </location>
</feature>